<dbReference type="AlphaFoldDB" id="I3ZXX7"/>
<dbReference type="Pfam" id="PF13385">
    <property type="entry name" value="Laminin_G_3"/>
    <property type="match status" value="1"/>
</dbReference>
<evidence type="ECO:0000313" key="3">
    <source>
        <dbReference type="EMBL" id="AFL96561.1"/>
    </source>
</evidence>
<feature type="signal peptide" evidence="1">
    <location>
        <begin position="1"/>
        <end position="18"/>
    </location>
</feature>
<dbReference type="RefSeq" id="WP_014790191.1">
    <property type="nucleotide sequence ID" value="NC_018016.1"/>
</dbReference>
<proteinExistence type="predicted"/>
<dbReference type="PATRIC" id="fig|867902.3.peg.348"/>
<protein>
    <recommendedName>
        <fullName evidence="2">BT-3987-like N-terminal domain-containing protein</fullName>
    </recommendedName>
</protein>
<sequence length="400" mass="44505">MKLKNIFLGMLCFSLFLACEDDNDTGQGLGSGYDQSAALYSVKGNNKNVASTYTAVGMTADISKPETTETFKYMFSLFKENNDEDIVINIDYNPDAVAKYNKTYNKNYELLPKDKVSFSKELTASKGNVNSNYGELSITADNELVEGKTYMIALTASTSSDVKVLENANTLLYTVVRKRGKIESSFELTRENFMYIDGERYLQSIGGQFTMEALVYVNRFRGDGDMGEAGISTLMGTEGKALLRFGDSSVPPNHLQAIGQDIGIDFKTKKWYHIAVVVDNNSGKSTAYVNGKKIMNYNSANTLSEFLIGKSWSENRGIDAKLAEVRLWNSLRTAQQIKDNMLGVDPGESKLYAYWKMNLVEDNKIVDASGHNRHLTLANQQNESTQKITLTPEDGIEIEP</sequence>
<dbReference type="KEGG" id="orh:Ornrh_0350"/>
<name>I3ZXX7_ORNRL</name>
<feature type="domain" description="BT-3987-like N-terminal" evidence="2">
    <location>
        <begin position="53"/>
        <end position="161"/>
    </location>
</feature>
<feature type="chain" id="PRO_5003685440" description="BT-3987-like N-terminal domain-containing protein" evidence="1">
    <location>
        <begin position="19"/>
        <end position="400"/>
    </location>
</feature>
<evidence type="ECO:0000313" key="4">
    <source>
        <dbReference type="Proteomes" id="UP000006051"/>
    </source>
</evidence>
<dbReference type="InterPro" id="IPR013728">
    <property type="entry name" value="BT_3987-like_N"/>
</dbReference>
<dbReference type="SUPFAM" id="SSF49899">
    <property type="entry name" value="Concanavalin A-like lectins/glucanases"/>
    <property type="match status" value="1"/>
</dbReference>
<dbReference type="Gene3D" id="2.60.120.200">
    <property type="match status" value="1"/>
</dbReference>
<dbReference type="HOGENOM" id="CLU_050496_1_0_10"/>
<dbReference type="InterPro" id="IPR013320">
    <property type="entry name" value="ConA-like_dom_sf"/>
</dbReference>
<evidence type="ECO:0000256" key="1">
    <source>
        <dbReference type="SAM" id="SignalP"/>
    </source>
</evidence>
<keyword evidence="4" id="KW-1185">Reference proteome</keyword>
<dbReference type="Proteomes" id="UP000006051">
    <property type="component" value="Chromosome"/>
</dbReference>
<dbReference type="Gene3D" id="2.60.40.1740">
    <property type="entry name" value="hypothetical protein (bacova_03559)"/>
    <property type="match status" value="1"/>
</dbReference>
<dbReference type="Pfam" id="PF08522">
    <property type="entry name" value="BT_3987-like_N"/>
    <property type="match status" value="1"/>
</dbReference>
<dbReference type="eggNOG" id="ENOG5033H5K">
    <property type="taxonomic scope" value="Bacteria"/>
</dbReference>
<evidence type="ECO:0000259" key="2">
    <source>
        <dbReference type="Pfam" id="PF08522"/>
    </source>
</evidence>
<dbReference type="GO" id="GO:0004553">
    <property type="term" value="F:hydrolase activity, hydrolyzing O-glycosyl compounds"/>
    <property type="evidence" value="ECO:0007669"/>
    <property type="project" value="UniProtKB-ARBA"/>
</dbReference>
<organism evidence="3 4">
    <name type="scientific">Ornithobacterium rhinotracheale (strain ATCC 51463 / DSM 15997 / CCUG 23171 / CIP 104009 / LMG 9086)</name>
    <dbReference type="NCBI Taxonomy" id="867902"/>
    <lineage>
        <taxon>Bacteria</taxon>
        <taxon>Pseudomonadati</taxon>
        <taxon>Bacteroidota</taxon>
        <taxon>Flavobacteriia</taxon>
        <taxon>Flavobacteriales</taxon>
        <taxon>Weeksellaceae</taxon>
        <taxon>Ornithobacterium</taxon>
    </lineage>
</organism>
<dbReference type="STRING" id="867902.Ornrh_0350"/>
<dbReference type="GeneID" id="71568622"/>
<dbReference type="PROSITE" id="PS51257">
    <property type="entry name" value="PROKAR_LIPOPROTEIN"/>
    <property type="match status" value="1"/>
</dbReference>
<dbReference type="EMBL" id="CP003283">
    <property type="protein sequence ID" value="AFL96561.1"/>
    <property type="molecule type" value="Genomic_DNA"/>
</dbReference>
<dbReference type="GO" id="GO:0005975">
    <property type="term" value="P:carbohydrate metabolic process"/>
    <property type="evidence" value="ECO:0007669"/>
    <property type="project" value="UniProtKB-ARBA"/>
</dbReference>
<accession>I3ZXX7</accession>
<keyword evidence="1" id="KW-0732">Signal</keyword>
<reference evidence="3 4" key="1">
    <citation type="submission" date="2012-06" db="EMBL/GenBank/DDBJ databases">
        <title>The complete genome of Ornithobacterium rhinotracheale DSM 15997.</title>
        <authorList>
            <consortium name="US DOE Joint Genome Institute (JGI-PGF)"/>
            <person name="Lucas S."/>
            <person name="Copeland A."/>
            <person name="Lapidus A."/>
            <person name="Goodwin L."/>
            <person name="Pitluck S."/>
            <person name="Peters L."/>
            <person name="Mikhailova N."/>
            <person name="Teshima H."/>
            <person name="Kyrpides N."/>
            <person name="Mavromatis K."/>
            <person name="Pagani I."/>
            <person name="Ivanova N."/>
            <person name="Ovchinnikova G."/>
            <person name="Zeytun A."/>
            <person name="Detter J.C."/>
            <person name="Han C."/>
            <person name="Land M."/>
            <person name="Hauser L."/>
            <person name="Markowitz V."/>
            <person name="Cheng J.-F."/>
            <person name="Hugenholtz P."/>
            <person name="Woyke T."/>
            <person name="Wu D."/>
            <person name="Lang E."/>
            <person name="Kopitz M."/>
            <person name="Brambilla E."/>
            <person name="Klenk H.-P."/>
            <person name="Eisen J.A."/>
        </authorList>
    </citation>
    <scope>NUCLEOTIDE SEQUENCE [LARGE SCALE GENOMIC DNA]</scope>
    <source>
        <strain evidence="4">ATCC 51463 / DSM 15997 / CCUG 23171 / LMG 9086</strain>
    </source>
</reference>
<gene>
    <name evidence="3" type="ordered locus">Ornrh_0350</name>
</gene>